<dbReference type="Proteomes" id="UP000003959">
    <property type="component" value="Unassembled WGS sequence"/>
</dbReference>
<proteinExistence type="predicted"/>
<dbReference type="PANTHER" id="PTHR39963:SF1">
    <property type="entry name" value="MNMC-LIKE METHYLTRANSFERASE DOMAIN-CONTAINING PROTEIN"/>
    <property type="match status" value="1"/>
</dbReference>
<evidence type="ECO:0000313" key="3">
    <source>
        <dbReference type="Proteomes" id="UP000003959"/>
    </source>
</evidence>
<evidence type="ECO:0000259" key="1">
    <source>
        <dbReference type="Pfam" id="PF05430"/>
    </source>
</evidence>
<evidence type="ECO:0000313" key="2">
    <source>
        <dbReference type="EMBL" id="EGJ33545.1"/>
    </source>
</evidence>
<dbReference type="InterPro" id="IPR029063">
    <property type="entry name" value="SAM-dependent_MTases_sf"/>
</dbReference>
<dbReference type="Gene3D" id="3.40.50.150">
    <property type="entry name" value="Vaccinia Virus protein VP39"/>
    <property type="match status" value="1"/>
</dbReference>
<dbReference type="AlphaFoldDB" id="F4XPD8"/>
<dbReference type="InterPro" id="IPR008471">
    <property type="entry name" value="MnmC-like_methylTransf"/>
</dbReference>
<gene>
    <name evidence="2" type="ORF">LYNGBM3L_30090</name>
</gene>
<dbReference type="GO" id="GO:0016645">
    <property type="term" value="F:oxidoreductase activity, acting on the CH-NH group of donors"/>
    <property type="evidence" value="ECO:0007669"/>
    <property type="project" value="InterPro"/>
</dbReference>
<sequence>MLMNLEFYILHSTFCILTDNLQPHNLQPLKSLMPDNKVFTPEMTADGSFTFFCSEIGESYHSRQGAIEEAQVKFVKPCQLAQKAQQPVLRLLDICYGLGYNTAAALGEIWTQNPHCHVQLVALELDSTVPQAAIAQGWLNHFRDPIPQLLEALATTGLVETEQFQAQLYLGDARETIQQVQQGNFQADAIFLDPFSPPNCPQLWTLEFIQHLAQCCSDTGRLATYSCAAAVRIALITAGFTIGSTIEVGNRQPGTIASFTEANLPSLSIREQEHLQTRAAVPYRDPNLSDSASGILHRRRLEQQNSLLEPTSHWKKRWLRVDS</sequence>
<dbReference type="PANTHER" id="PTHR39963">
    <property type="entry name" value="SLL0983 PROTEIN"/>
    <property type="match status" value="1"/>
</dbReference>
<dbReference type="RefSeq" id="WP_008181947.1">
    <property type="nucleotide sequence ID" value="NZ_GL890845.1"/>
</dbReference>
<feature type="domain" description="MnmC-like methyltransferase" evidence="1">
    <location>
        <begin position="158"/>
        <end position="258"/>
    </location>
</feature>
<dbReference type="HOGENOM" id="CLU_061971_0_1_3"/>
<protein>
    <recommendedName>
        <fullName evidence="1">MnmC-like methyltransferase domain-containing protein</fullName>
    </recommendedName>
</protein>
<dbReference type="EMBL" id="GL890845">
    <property type="protein sequence ID" value="EGJ33545.1"/>
    <property type="molecule type" value="Genomic_DNA"/>
</dbReference>
<dbReference type="eggNOG" id="COG4121">
    <property type="taxonomic scope" value="Bacteria"/>
</dbReference>
<reference evidence="3" key="1">
    <citation type="journal article" date="2011" name="Proc. Natl. Acad. Sci. U.S.A.">
        <title>Genomic insights into the physiology and ecology of the marine filamentous cyanobacterium Lyngbya majuscula.</title>
        <authorList>
            <person name="Jones A.C."/>
            <person name="Monroe E.A."/>
            <person name="Podell S."/>
            <person name="Hess W.R."/>
            <person name="Klages S."/>
            <person name="Esquenazi E."/>
            <person name="Niessen S."/>
            <person name="Hoover H."/>
            <person name="Rothmann M."/>
            <person name="Lasken R.S."/>
            <person name="Yates J.R.III."/>
            <person name="Reinhardt R."/>
            <person name="Kube M."/>
            <person name="Burkart M.D."/>
            <person name="Allen E.E."/>
            <person name="Dorrestein P.C."/>
            <person name="Gerwick W.H."/>
            <person name="Gerwick L."/>
        </authorList>
    </citation>
    <scope>NUCLEOTIDE SEQUENCE [LARGE SCALE GENOMIC DNA]</scope>
    <source>
        <strain evidence="3">3L</strain>
    </source>
</reference>
<dbReference type="SUPFAM" id="SSF53335">
    <property type="entry name" value="S-adenosyl-L-methionine-dependent methyltransferases"/>
    <property type="match status" value="1"/>
</dbReference>
<organism evidence="2 3">
    <name type="scientific">Moorena producens 3L</name>
    <dbReference type="NCBI Taxonomy" id="489825"/>
    <lineage>
        <taxon>Bacteria</taxon>
        <taxon>Bacillati</taxon>
        <taxon>Cyanobacteriota</taxon>
        <taxon>Cyanophyceae</taxon>
        <taxon>Coleofasciculales</taxon>
        <taxon>Coleofasciculaceae</taxon>
        <taxon>Moorena</taxon>
    </lineage>
</organism>
<accession>F4XPD8</accession>
<dbReference type="Pfam" id="PF05430">
    <property type="entry name" value="Methyltransf_30"/>
    <property type="match status" value="1"/>
</dbReference>
<keyword evidence="3" id="KW-1185">Reference proteome</keyword>
<name>F4XPD8_9CYAN</name>